<proteinExistence type="predicted"/>
<protein>
    <submittedName>
        <fullName evidence="1">Uncharacterized protein</fullName>
    </submittedName>
</protein>
<feature type="non-terminal residue" evidence="1">
    <location>
        <position position="154"/>
    </location>
</feature>
<accession>A0ABD0K9E6</accession>
<reference evidence="1 2" key="1">
    <citation type="journal article" date="2023" name="Sci. Data">
        <title>Genome assembly of the Korean intertidal mud-creeper Batillaria attramentaria.</title>
        <authorList>
            <person name="Patra A.K."/>
            <person name="Ho P.T."/>
            <person name="Jun S."/>
            <person name="Lee S.J."/>
            <person name="Kim Y."/>
            <person name="Won Y.J."/>
        </authorList>
    </citation>
    <scope>NUCLEOTIDE SEQUENCE [LARGE SCALE GENOMIC DNA]</scope>
    <source>
        <strain evidence="1">Wonlab-2016</strain>
    </source>
</reference>
<keyword evidence="2" id="KW-1185">Reference proteome</keyword>
<dbReference type="EMBL" id="JACVVK020000222">
    <property type="protein sequence ID" value="KAK7483709.1"/>
    <property type="molecule type" value="Genomic_DNA"/>
</dbReference>
<evidence type="ECO:0000313" key="2">
    <source>
        <dbReference type="Proteomes" id="UP001519460"/>
    </source>
</evidence>
<sequence length="154" mass="17762">GMKFDQFCQELLRHLANFTLRLWAASVHHGLQPSERLTKFTFSESLRTPPVVTRIVQDSSFFTKRVTHDIDQLRDSSRLQSFFYNSEVHHAERNCFYFFRRTHEETVPAYTPSLAPCPTDGPAIGFVYHDRDTHNGLVPADCEKCGKEIARTAN</sequence>
<gene>
    <name evidence="1" type="ORF">BaRGS_00025030</name>
</gene>
<feature type="non-terminal residue" evidence="1">
    <location>
        <position position="1"/>
    </location>
</feature>
<name>A0ABD0K9E6_9CAEN</name>
<comment type="caution">
    <text evidence="1">The sequence shown here is derived from an EMBL/GenBank/DDBJ whole genome shotgun (WGS) entry which is preliminary data.</text>
</comment>
<organism evidence="1 2">
    <name type="scientific">Batillaria attramentaria</name>
    <dbReference type="NCBI Taxonomy" id="370345"/>
    <lineage>
        <taxon>Eukaryota</taxon>
        <taxon>Metazoa</taxon>
        <taxon>Spiralia</taxon>
        <taxon>Lophotrochozoa</taxon>
        <taxon>Mollusca</taxon>
        <taxon>Gastropoda</taxon>
        <taxon>Caenogastropoda</taxon>
        <taxon>Sorbeoconcha</taxon>
        <taxon>Cerithioidea</taxon>
        <taxon>Batillariidae</taxon>
        <taxon>Batillaria</taxon>
    </lineage>
</organism>
<dbReference type="AlphaFoldDB" id="A0ABD0K9E6"/>
<dbReference type="Proteomes" id="UP001519460">
    <property type="component" value="Unassembled WGS sequence"/>
</dbReference>
<evidence type="ECO:0000313" key="1">
    <source>
        <dbReference type="EMBL" id="KAK7483709.1"/>
    </source>
</evidence>